<gene>
    <name evidence="3" type="ORF">DOS76_09660</name>
    <name evidence="2" type="ORF">I9026_03440</name>
</gene>
<dbReference type="Proteomes" id="UP000597038">
    <property type="component" value="Unassembled WGS sequence"/>
</dbReference>
<dbReference type="InterPro" id="IPR017870">
    <property type="entry name" value="FeS_cluster_insertion_CS"/>
</dbReference>
<dbReference type="FunFam" id="2.60.300.12:FF:000007">
    <property type="entry name" value="Iron-sulfur cluster assembly accessory protein"/>
    <property type="match status" value="1"/>
</dbReference>
<dbReference type="GO" id="GO:0051537">
    <property type="term" value="F:2 iron, 2 sulfur cluster binding"/>
    <property type="evidence" value="ECO:0007669"/>
    <property type="project" value="TreeGrafter"/>
</dbReference>
<proteinExistence type="predicted"/>
<name>A0AAQ0KP39_9STAP</name>
<dbReference type="Proteomes" id="UP000256337">
    <property type="component" value="Unassembled WGS sequence"/>
</dbReference>
<accession>A0AAQ0KP39</accession>
<evidence type="ECO:0000313" key="2">
    <source>
        <dbReference type="EMBL" id="MBH9580418.1"/>
    </source>
</evidence>
<reference evidence="2 5" key="2">
    <citation type="submission" date="2020-12" db="EMBL/GenBank/DDBJ databases">
        <title>Genomic analysis of Staphylococcus felis from a cat with skin infection.</title>
        <authorList>
            <person name="Aslantas O."/>
            <person name="Keskin O."/>
            <person name="Buyukaltay K."/>
            <person name="Gullu Yucetepe A."/>
        </authorList>
    </citation>
    <scope>NUCLEOTIDE SEQUENCE [LARGE SCALE GENOMIC DNA]</scope>
    <source>
        <strain evidence="2 5">HARRANVET</strain>
    </source>
</reference>
<dbReference type="NCBIfam" id="TIGR00049">
    <property type="entry name" value="iron-sulfur cluster assembly accessory protein"/>
    <property type="match status" value="1"/>
</dbReference>
<evidence type="ECO:0000259" key="1">
    <source>
        <dbReference type="Pfam" id="PF01521"/>
    </source>
</evidence>
<dbReference type="EMBL" id="JAEDAQ010000003">
    <property type="protein sequence ID" value="MBH9580418.1"/>
    <property type="molecule type" value="Genomic_DNA"/>
</dbReference>
<dbReference type="GO" id="GO:0016226">
    <property type="term" value="P:iron-sulfur cluster assembly"/>
    <property type="evidence" value="ECO:0007669"/>
    <property type="project" value="InterPro"/>
</dbReference>
<dbReference type="Gene3D" id="2.60.300.12">
    <property type="entry name" value="HesB-like domain"/>
    <property type="match status" value="1"/>
</dbReference>
<dbReference type="KEGG" id="sfq:C7J90_06450"/>
<dbReference type="InterPro" id="IPR035903">
    <property type="entry name" value="HesB-like_dom_sf"/>
</dbReference>
<keyword evidence="5" id="KW-1185">Reference proteome</keyword>
<protein>
    <submittedName>
        <fullName evidence="3">Iron-sulfur cluster assembly accessory protein</fullName>
    </submittedName>
</protein>
<dbReference type="RefSeq" id="WP_103208153.1">
    <property type="nucleotide sequence ID" value="NZ_CAJUZQ010000040.1"/>
</dbReference>
<feature type="domain" description="Core" evidence="1">
    <location>
        <begin position="6"/>
        <end position="104"/>
    </location>
</feature>
<dbReference type="AlphaFoldDB" id="A0AAQ0KP39"/>
<comment type="caution">
    <text evidence="3">The sequence shown here is derived from an EMBL/GenBank/DDBJ whole genome shotgun (WGS) entry which is preliminary data.</text>
</comment>
<dbReference type="PANTHER" id="PTHR43011:SF1">
    <property type="entry name" value="IRON-SULFUR CLUSTER ASSEMBLY 2 HOMOLOG, MITOCHONDRIAL"/>
    <property type="match status" value="1"/>
</dbReference>
<organism evidence="3 4">
    <name type="scientific">Staphylococcus felis</name>
    <dbReference type="NCBI Taxonomy" id="46127"/>
    <lineage>
        <taxon>Bacteria</taxon>
        <taxon>Bacillati</taxon>
        <taxon>Bacillota</taxon>
        <taxon>Bacilli</taxon>
        <taxon>Bacillales</taxon>
        <taxon>Staphylococcaceae</taxon>
        <taxon>Staphylococcus</taxon>
    </lineage>
</organism>
<dbReference type="GO" id="GO:0005506">
    <property type="term" value="F:iron ion binding"/>
    <property type="evidence" value="ECO:0007669"/>
    <property type="project" value="TreeGrafter"/>
</dbReference>
<evidence type="ECO:0000313" key="4">
    <source>
        <dbReference type="Proteomes" id="UP000256337"/>
    </source>
</evidence>
<dbReference type="EMBL" id="QKYD01000136">
    <property type="protein sequence ID" value="REI20158.1"/>
    <property type="molecule type" value="Genomic_DNA"/>
</dbReference>
<sequence length="119" mass="12642">MPTVIVTEGAAYEVKDMLQQNEMPDGYLRIKVNGGGCTGLTYGMTAEETPSENDEILEYHGLKVLVDKNDAPILNGTTIDYKQSLMGGGFQIDNPNAIASCGCGSSFKTANVSGTPEEC</sequence>
<dbReference type="GeneID" id="48057860"/>
<evidence type="ECO:0000313" key="3">
    <source>
        <dbReference type="EMBL" id="REI20158.1"/>
    </source>
</evidence>
<dbReference type="Pfam" id="PF01521">
    <property type="entry name" value="Fe-S_biosyn"/>
    <property type="match status" value="1"/>
</dbReference>
<dbReference type="PROSITE" id="PS01152">
    <property type="entry name" value="HESB"/>
    <property type="match status" value="1"/>
</dbReference>
<dbReference type="GO" id="GO:0051539">
    <property type="term" value="F:4 iron, 4 sulfur cluster binding"/>
    <property type="evidence" value="ECO:0007669"/>
    <property type="project" value="TreeGrafter"/>
</dbReference>
<reference evidence="3 4" key="1">
    <citation type="journal article" date="2018" name="Vet. Microbiol.">
        <title>Characterisation of Staphylococcus felis isolated from cats using whole genome sequencing.</title>
        <authorList>
            <person name="Worthing K."/>
            <person name="Pang S."/>
            <person name="Trott D.J."/>
            <person name="Abraham S."/>
            <person name="Coombs G.W."/>
            <person name="Jordan D."/>
            <person name="McIntyre L."/>
            <person name="Davies M.R."/>
            <person name="Norris J."/>
        </authorList>
    </citation>
    <scope>NUCLEOTIDE SEQUENCE [LARGE SCALE GENOMIC DNA]</scope>
    <source>
        <strain evidence="3 4">F25</strain>
    </source>
</reference>
<dbReference type="SUPFAM" id="SSF89360">
    <property type="entry name" value="HesB-like domain"/>
    <property type="match status" value="1"/>
</dbReference>
<dbReference type="InterPro" id="IPR000361">
    <property type="entry name" value="ATAP_core_dom"/>
</dbReference>
<dbReference type="PANTHER" id="PTHR43011">
    <property type="entry name" value="IRON-SULFUR CLUSTER ASSEMBLY 2 HOMOLOG, MITOCHONDRIAL"/>
    <property type="match status" value="1"/>
</dbReference>
<evidence type="ECO:0000313" key="5">
    <source>
        <dbReference type="Proteomes" id="UP000597038"/>
    </source>
</evidence>
<dbReference type="InterPro" id="IPR016092">
    <property type="entry name" value="ATAP"/>
</dbReference>